<accession>A0A640WAD3</accession>
<protein>
    <recommendedName>
        <fullName evidence="4">Lipoprotein</fullName>
    </recommendedName>
</protein>
<evidence type="ECO:0000256" key="1">
    <source>
        <dbReference type="SAM" id="SignalP"/>
    </source>
</evidence>
<proteinExistence type="predicted"/>
<evidence type="ECO:0000313" key="3">
    <source>
        <dbReference type="Proteomes" id="UP000466024"/>
    </source>
</evidence>
<dbReference type="Proteomes" id="UP000466024">
    <property type="component" value="Unassembled WGS sequence"/>
</dbReference>
<gene>
    <name evidence="2" type="ORF">F0A16_13920</name>
</gene>
<comment type="caution">
    <text evidence="2">The sequence shown here is derived from an EMBL/GenBank/DDBJ whole genome shotgun (WGS) entry which is preliminary data.</text>
</comment>
<reference evidence="2 3" key="1">
    <citation type="submission" date="2019-08" db="EMBL/GenBank/DDBJ databases">
        <title>Bioinformatics analysis of the strain L3 and L5.</title>
        <authorList>
            <person name="Li X."/>
        </authorList>
    </citation>
    <scope>NUCLEOTIDE SEQUENCE [LARGE SCALE GENOMIC DNA]</scope>
    <source>
        <strain evidence="2 3">L3</strain>
    </source>
</reference>
<dbReference type="RefSeq" id="WP_149436013.1">
    <property type="nucleotide sequence ID" value="NZ_VTPX01000008.1"/>
</dbReference>
<organism evidence="2 3">
    <name type="scientific">Salinicola corii</name>
    <dbReference type="NCBI Taxonomy" id="2606937"/>
    <lineage>
        <taxon>Bacteria</taxon>
        <taxon>Pseudomonadati</taxon>
        <taxon>Pseudomonadota</taxon>
        <taxon>Gammaproteobacteria</taxon>
        <taxon>Oceanospirillales</taxon>
        <taxon>Halomonadaceae</taxon>
        <taxon>Salinicola</taxon>
    </lineage>
</organism>
<name>A0A640WAD3_9GAMM</name>
<sequence>MKALAVVAAIVALGLAGCANQPSTPESAAAVPPDRLYSMQAPQPGYGTVQVLRDTGVTGSGCSIDVYINRERVATLEPGEAATFQVKPGRTLIEAASSGMLCSGRDTSVETVASDETYYFRTASDGAFSVTLSPTMF</sequence>
<keyword evidence="3" id="KW-1185">Reference proteome</keyword>
<feature type="chain" id="PRO_5024989088" description="Lipoprotein" evidence="1">
    <location>
        <begin position="20"/>
        <end position="137"/>
    </location>
</feature>
<dbReference type="PROSITE" id="PS51257">
    <property type="entry name" value="PROKAR_LIPOPROTEIN"/>
    <property type="match status" value="1"/>
</dbReference>
<feature type="signal peptide" evidence="1">
    <location>
        <begin position="1"/>
        <end position="19"/>
    </location>
</feature>
<evidence type="ECO:0000313" key="2">
    <source>
        <dbReference type="EMBL" id="KAA0017101.1"/>
    </source>
</evidence>
<keyword evidence="1" id="KW-0732">Signal</keyword>
<dbReference type="AlphaFoldDB" id="A0A640WAD3"/>
<dbReference type="EMBL" id="VTPX01000008">
    <property type="protein sequence ID" value="KAA0017101.1"/>
    <property type="molecule type" value="Genomic_DNA"/>
</dbReference>
<evidence type="ECO:0008006" key="4">
    <source>
        <dbReference type="Google" id="ProtNLM"/>
    </source>
</evidence>